<dbReference type="AlphaFoldDB" id="A0A0A3IYZ2"/>
<accession>A0A0A3IYZ2</accession>
<dbReference type="NCBIfam" id="TIGR02258">
    <property type="entry name" value="2_5_ligase"/>
    <property type="match status" value="1"/>
</dbReference>
<dbReference type="PANTHER" id="PTHR35561">
    <property type="entry name" value="RNA 2',3'-CYCLIC PHOSPHODIESTERASE"/>
    <property type="match status" value="1"/>
</dbReference>
<feature type="active site" description="Proton donor" evidence="2">
    <location>
        <position position="44"/>
    </location>
</feature>
<name>A0A0A3IYZ2_9BACL</name>
<dbReference type="Gene3D" id="3.90.1140.10">
    <property type="entry name" value="Cyclic phosphodiesterase"/>
    <property type="match status" value="1"/>
</dbReference>
<dbReference type="InterPro" id="IPR009097">
    <property type="entry name" value="Cyclic_Pdiesterase"/>
</dbReference>
<dbReference type="eggNOG" id="COG1514">
    <property type="taxonomic scope" value="Bacteria"/>
</dbReference>
<evidence type="ECO:0000256" key="2">
    <source>
        <dbReference type="HAMAP-Rule" id="MF_01940"/>
    </source>
</evidence>
<dbReference type="GO" id="GO:0004113">
    <property type="term" value="F:2',3'-cyclic-nucleotide 3'-phosphodiesterase activity"/>
    <property type="evidence" value="ECO:0007669"/>
    <property type="project" value="InterPro"/>
</dbReference>
<dbReference type="PANTHER" id="PTHR35561:SF1">
    <property type="entry name" value="RNA 2',3'-CYCLIC PHOSPHODIESTERASE"/>
    <property type="match status" value="1"/>
</dbReference>
<keyword evidence="1 2" id="KW-0378">Hydrolase</keyword>
<organism evidence="3 4">
    <name type="scientific">Ureibacillus massiliensis 4400831 = CIP 108448 = CCUG 49529</name>
    <dbReference type="NCBI Taxonomy" id="1211035"/>
    <lineage>
        <taxon>Bacteria</taxon>
        <taxon>Bacillati</taxon>
        <taxon>Bacillota</taxon>
        <taxon>Bacilli</taxon>
        <taxon>Bacillales</taxon>
        <taxon>Caryophanaceae</taxon>
        <taxon>Ureibacillus</taxon>
    </lineage>
</organism>
<feature type="active site" description="Proton acceptor" evidence="2">
    <location>
        <position position="130"/>
    </location>
</feature>
<dbReference type="RefSeq" id="WP_036178036.1">
    <property type="nucleotide sequence ID" value="NZ_AVCZ01000030.1"/>
</dbReference>
<dbReference type="Pfam" id="PF13563">
    <property type="entry name" value="2_5_RNA_ligase2"/>
    <property type="match status" value="1"/>
</dbReference>
<dbReference type="InterPro" id="IPR004175">
    <property type="entry name" value="RNA_CPDase"/>
</dbReference>
<evidence type="ECO:0000313" key="4">
    <source>
        <dbReference type="Proteomes" id="UP000030595"/>
    </source>
</evidence>
<evidence type="ECO:0000256" key="1">
    <source>
        <dbReference type="ARBA" id="ARBA00022801"/>
    </source>
</evidence>
<dbReference type="HAMAP" id="MF_01940">
    <property type="entry name" value="RNA_CPDase"/>
    <property type="match status" value="1"/>
</dbReference>
<gene>
    <name evidence="3" type="ORF">CD30_14340</name>
</gene>
<comment type="function">
    <text evidence="2">Hydrolyzes RNA 2',3'-cyclic phosphodiester to an RNA 2'-phosphomonoester.</text>
</comment>
<comment type="caution">
    <text evidence="3">The sequence shown here is derived from an EMBL/GenBank/DDBJ whole genome shotgun (WGS) entry which is preliminary data.</text>
</comment>
<dbReference type="EMBL" id="JPVQ01000030">
    <property type="protein sequence ID" value="KGR89911.1"/>
    <property type="molecule type" value="Genomic_DNA"/>
</dbReference>
<evidence type="ECO:0000313" key="3">
    <source>
        <dbReference type="EMBL" id="KGR89911.1"/>
    </source>
</evidence>
<reference evidence="3 4" key="1">
    <citation type="submission" date="2014-02" db="EMBL/GenBank/DDBJ databases">
        <title>Draft genome sequence of Lysinibacillus massiliensis CCUG 49529.</title>
        <authorList>
            <person name="Zhang F."/>
            <person name="Wang G."/>
            <person name="Zhang L."/>
        </authorList>
    </citation>
    <scope>NUCLEOTIDE SEQUENCE [LARGE SCALE GENOMIC DNA]</scope>
    <source>
        <strain evidence="3 4">CCUG 49529</strain>
    </source>
</reference>
<proteinExistence type="inferred from homology"/>
<comment type="similarity">
    <text evidence="2">Belongs to the 2H phosphoesterase superfamily. ThpR family.</text>
</comment>
<comment type="catalytic activity">
    <reaction evidence="2">
        <text>a 3'-end 2',3'-cyclophospho-ribonucleotide-RNA + H2O = a 3'-end 2'-phospho-ribonucleotide-RNA + H(+)</text>
        <dbReference type="Rhea" id="RHEA:11828"/>
        <dbReference type="Rhea" id="RHEA-COMP:10464"/>
        <dbReference type="Rhea" id="RHEA-COMP:17353"/>
        <dbReference type="ChEBI" id="CHEBI:15377"/>
        <dbReference type="ChEBI" id="CHEBI:15378"/>
        <dbReference type="ChEBI" id="CHEBI:83064"/>
        <dbReference type="ChEBI" id="CHEBI:173113"/>
        <dbReference type="EC" id="3.1.4.58"/>
    </reaction>
</comment>
<dbReference type="EC" id="3.1.4.58" evidence="2"/>
<protein>
    <recommendedName>
        <fullName evidence="2">RNA 2',3'-cyclic phosphodiesterase</fullName>
        <shortName evidence="2">RNA 2',3'-CPDase</shortName>
        <ecNumber evidence="2">3.1.4.58</ecNumber>
    </recommendedName>
</protein>
<dbReference type="SUPFAM" id="SSF55144">
    <property type="entry name" value="LigT-like"/>
    <property type="match status" value="1"/>
</dbReference>
<dbReference type="Proteomes" id="UP000030595">
    <property type="component" value="Unassembled WGS sequence"/>
</dbReference>
<sequence>MADNHHYFLAVKLPKEVKEFIGEWVETNQQQFPFSRWVHREDYHITLAFLGFAEKNQLEQVIELMGPVLSEEISFEMTVNEFGTFGPPTSPRIFWAGVKESEDLKQLQKKIYEMCIKIGFQLDKKPFKPHITIARKWKGEESFDKGKLNFLKTNEFAFHVNEIVLYETHLDKTPKYHEFARFPIVATN</sequence>
<feature type="short sequence motif" description="HXTX 1" evidence="2">
    <location>
        <begin position="44"/>
        <end position="47"/>
    </location>
</feature>
<keyword evidence="4" id="KW-1185">Reference proteome</keyword>
<dbReference type="OrthoDB" id="9789350at2"/>
<feature type="short sequence motif" description="HXTX 2" evidence="2">
    <location>
        <begin position="130"/>
        <end position="133"/>
    </location>
</feature>
<dbReference type="GO" id="GO:0008664">
    <property type="term" value="F:RNA 2',3'-cyclic 3'-phosphodiesterase activity"/>
    <property type="evidence" value="ECO:0007669"/>
    <property type="project" value="UniProtKB-EC"/>
</dbReference>